<dbReference type="PANTHER" id="PTHR24188:SF29">
    <property type="entry name" value="GH09064P"/>
    <property type="match status" value="1"/>
</dbReference>
<dbReference type="Proteomes" id="UP001054902">
    <property type="component" value="Unassembled WGS sequence"/>
</dbReference>
<keyword evidence="2" id="KW-0677">Repeat</keyword>
<gene>
    <name evidence="9" type="ORF">CTEN210_03045</name>
</gene>
<protein>
    <recommendedName>
        <fullName evidence="8">RING-type domain-containing protein</fullName>
    </recommendedName>
</protein>
<dbReference type="SMART" id="SM00184">
    <property type="entry name" value="RING"/>
    <property type="match status" value="1"/>
</dbReference>
<dbReference type="PROSITE" id="PS50089">
    <property type="entry name" value="ZF_RING_2"/>
    <property type="match status" value="1"/>
</dbReference>
<dbReference type="SMART" id="SM00248">
    <property type="entry name" value="ANK"/>
    <property type="match status" value="6"/>
</dbReference>
<dbReference type="InterPro" id="IPR036770">
    <property type="entry name" value="Ankyrin_rpt-contain_sf"/>
</dbReference>
<keyword evidence="1" id="KW-0479">Metal-binding</keyword>
<feature type="domain" description="RING-type" evidence="8">
    <location>
        <begin position="538"/>
        <end position="579"/>
    </location>
</feature>
<dbReference type="PROSITE" id="PS00518">
    <property type="entry name" value="ZF_RING_1"/>
    <property type="match status" value="1"/>
</dbReference>
<sequence>MTLDASVLNFYKQSNLMLITNYFQASQGRGTSEADLQQAGVQEEVKEQEEAEAVVGASEQAGEEQIETNADMEEKRWIYQTEQRLIEACCQNDWDAFENFLSDEAISKEKKRKVVPVITGLKRGAPISIVKYLIELMGKEAIYLPDHTYKKYNWMQLASLCRDASFEVIKCLVDIGGKNIVAMHSGNRERTALHLYLEVGGSCPKIIDLFLKVGGIEVLDIVDSFGQTPMQCSNRSARVAIIACLQTMERSPVVRNKIQALRSMALSPRQFHDLVQKKDFGDIQAFLSNEEYSKEEKVRCLNFRDMRDNRKSFELFFMLLGPPVVAEAIVQAMGKDFLYTRDDSSGDTCLHIACCPWIEYDDEGTFYNVESQSRLVEYLHSRTGGKLLFDTNGDGETCLHKLAKCYFTDSNLNSIKLMVEAGGRKLLLMKDNEGKTALHNACEYVCYSQSHLNTVKYLVEAGGQVLLSSQDNDGNTPLHMAENEELMQYLLSVSRPNVREMKNKEGDKAVDRWWCPEVKEYFNLISTTADAFSDDLQCPICLETMKDVYFIPQCHHHFCKQCITQSVQQQNSSNCPICRGEFKLRDVREDPLIGPILQSKLLKAEKKKQEVLNNVQTQLMEAKEENRNLLDELNNLKRKYNEL</sequence>
<accession>A0AAD3CIM7</accession>
<dbReference type="InterPro" id="IPR013083">
    <property type="entry name" value="Znf_RING/FYVE/PHD"/>
</dbReference>
<dbReference type="Pfam" id="PF13923">
    <property type="entry name" value="zf-C3HC4_2"/>
    <property type="match status" value="1"/>
</dbReference>
<dbReference type="Gene3D" id="3.30.40.10">
    <property type="entry name" value="Zinc/RING finger domain, C3HC4 (zinc finger)"/>
    <property type="match status" value="1"/>
</dbReference>
<dbReference type="Gene3D" id="1.25.40.20">
    <property type="entry name" value="Ankyrin repeat-containing domain"/>
    <property type="match status" value="2"/>
</dbReference>
<evidence type="ECO:0000256" key="5">
    <source>
        <dbReference type="ARBA" id="ARBA00023043"/>
    </source>
</evidence>
<comment type="caution">
    <text evidence="9">The sequence shown here is derived from an EMBL/GenBank/DDBJ whole genome shotgun (WGS) entry which is preliminary data.</text>
</comment>
<keyword evidence="3 6" id="KW-0863">Zinc-finger</keyword>
<dbReference type="AlphaFoldDB" id="A0AAD3CIM7"/>
<keyword evidence="4" id="KW-0862">Zinc</keyword>
<dbReference type="InterPro" id="IPR017907">
    <property type="entry name" value="Znf_RING_CS"/>
</dbReference>
<dbReference type="SUPFAM" id="SSF48403">
    <property type="entry name" value="Ankyrin repeat"/>
    <property type="match status" value="1"/>
</dbReference>
<dbReference type="InterPro" id="IPR002110">
    <property type="entry name" value="Ankyrin_rpt"/>
</dbReference>
<dbReference type="PANTHER" id="PTHR24188">
    <property type="entry name" value="ANKYRIN REPEAT PROTEIN"/>
    <property type="match status" value="1"/>
</dbReference>
<reference evidence="9 10" key="1">
    <citation type="journal article" date="2021" name="Sci. Rep.">
        <title>The genome of the diatom Chaetoceros tenuissimus carries an ancient integrated fragment of an extant virus.</title>
        <authorList>
            <person name="Hongo Y."/>
            <person name="Kimura K."/>
            <person name="Takaki Y."/>
            <person name="Yoshida Y."/>
            <person name="Baba S."/>
            <person name="Kobayashi G."/>
            <person name="Nagasaki K."/>
            <person name="Hano T."/>
            <person name="Tomaru Y."/>
        </authorList>
    </citation>
    <scope>NUCLEOTIDE SEQUENCE [LARGE SCALE GENOMIC DNA]</scope>
    <source>
        <strain evidence="9 10">NIES-3715</strain>
    </source>
</reference>
<evidence type="ECO:0000256" key="6">
    <source>
        <dbReference type="PROSITE-ProRule" id="PRU00175"/>
    </source>
</evidence>
<organism evidence="9 10">
    <name type="scientific">Chaetoceros tenuissimus</name>
    <dbReference type="NCBI Taxonomy" id="426638"/>
    <lineage>
        <taxon>Eukaryota</taxon>
        <taxon>Sar</taxon>
        <taxon>Stramenopiles</taxon>
        <taxon>Ochrophyta</taxon>
        <taxon>Bacillariophyta</taxon>
        <taxon>Coscinodiscophyceae</taxon>
        <taxon>Chaetocerotophycidae</taxon>
        <taxon>Chaetocerotales</taxon>
        <taxon>Chaetocerotaceae</taxon>
        <taxon>Chaetoceros</taxon>
    </lineage>
</organism>
<evidence type="ECO:0000313" key="9">
    <source>
        <dbReference type="EMBL" id="GFH46571.1"/>
    </source>
</evidence>
<keyword evidence="7" id="KW-0175">Coiled coil</keyword>
<evidence type="ECO:0000256" key="2">
    <source>
        <dbReference type="ARBA" id="ARBA00022737"/>
    </source>
</evidence>
<evidence type="ECO:0000256" key="1">
    <source>
        <dbReference type="ARBA" id="ARBA00022723"/>
    </source>
</evidence>
<proteinExistence type="predicted"/>
<evidence type="ECO:0000256" key="4">
    <source>
        <dbReference type="ARBA" id="ARBA00022833"/>
    </source>
</evidence>
<evidence type="ECO:0000256" key="7">
    <source>
        <dbReference type="SAM" id="Coils"/>
    </source>
</evidence>
<dbReference type="InterPro" id="IPR001841">
    <property type="entry name" value="Znf_RING"/>
</dbReference>
<dbReference type="EMBL" id="BLLK01000022">
    <property type="protein sequence ID" value="GFH46571.1"/>
    <property type="molecule type" value="Genomic_DNA"/>
</dbReference>
<dbReference type="GO" id="GO:0008270">
    <property type="term" value="F:zinc ion binding"/>
    <property type="evidence" value="ECO:0007669"/>
    <property type="project" value="UniProtKB-KW"/>
</dbReference>
<evidence type="ECO:0000259" key="8">
    <source>
        <dbReference type="PROSITE" id="PS50089"/>
    </source>
</evidence>
<name>A0AAD3CIM7_9STRA</name>
<dbReference type="Pfam" id="PF12796">
    <property type="entry name" value="Ank_2"/>
    <property type="match status" value="1"/>
</dbReference>
<feature type="coiled-coil region" evidence="7">
    <location>
        <begin position="605"/>
        <end position="643"/>
    </location>
</feature>
<evidence type="ECO:0000256" key="3">
    <source>
        <dbReference type="ARBA" id="ARBA00022771"/>
    </source>
</evidence>
<keyword evidence="10" id="KW-1185">Reference proteome</keyword>
<keyword evidence="5" id="KW-0040">ANK repeat</keyword>
<evidence type="ECO:0000313" key="10">
    <source>
        <dbReference type="Proteomes" id="UP001054902"/>
    </source>
</evidence>
<dbReference type="SUPFAM" id="SSF57850">
    <property type="entry name" value="RING/U-box"/>
    <property type="match status" value="1"/>
</dbReference>